<gene>
    <name evidence="2" type="ORF">GCM10011360_18560</name>
</gene>
<reference evidence="3" key="1">
    <citation type="journal article" date="2019" name="Int. J. Syst. Evol. Microbiol.">
        <title>The Global Catalogue of Microorganisms (GCM) 10K type strain sequencing project: providing services to taxonomists for standard genome sequencing and annotation.</title>
        <authorList>
            <consortium name="The Broad Institute Genomics Platform"/>
            <consortium name="The Broad Institute Genome Sequencing Center for Infectious Disease"/>
            <person name="Wu L."/>
            <person name="Ma J."/>
        </authorList>
    </citation>
    <scope>NUCLEOTIDE SEQUENCE [LARGE SCALE GENOMIC DNA]</scope>
    <source>
        <strain evidence="3">CGMCC 1.12664</strain>
    </source>
</reference>
<dbReference type="InterPro" id="IPR001453">
    <property type="entry name" value="MoaB/Mog_dom"/>
</dbReference>
<keyword evidence="3" id="KW-1185">Reference proteome</keyword>
<dbReference type="EMBL" id="BMFJ01000001">
    <property type="protein sequence ID" value="GGE30829.1"/>
    <property type="molecule type" value="Genomic_DNA"/>
</dbReference>
<name>A0A917A716_9RHOB</name>
<dbReference type="Proteomes" id="UP000612855">
    <property type="component" value="Unassembled WGS sequence"/>
</dbReference>
<evidence type="ECO:0000313" key="2">
    <source>
        <dbReference type="EMBL" id="GGE30829.1"/>
    </source>
</evidence>
<dbReference type="AlphaFoldDB" id="A0A917A716"/>
<evidence type="ECO:0000259" key="1">
    <source>
        <dbReference type="Pfam" id="PF00994"/>
    </source>
</evidence>
<dbReference type="Gene3D" id="3.40.980.10">
    <property type="entry name" value="MoaB/Mog-like domain"/>
    <property type="match status" value="1"/>
</dbReference>
<comment type="caution">
    <text evidence="2">The sequence shown here is derived from an EMBL/GenBank/DDBJ whole genome shotgun (WGS) entry which is preliminary data.</text>
</comment>
<proteinExistence type="predicted"/>
<dbReference type="SUPFAM" id="SSF53218">
    <property type="entry name" value="Molybdenum cofactor biosynthesis proteins"/>
    <property type="match status" value="1"/>
</dbReference>
<protein>
    <submittedName>
        <fullName evidence="2">Molybdopterin biosynthesis protein</fullName>
    </submittedName>
</protein>
<dbReference type="RefSeq" id="WP_188477363.1">
    <property type="nucleotide sequence ID" value="NZ_BMFJ01000001.1"/>
</dbReference>
<dbReference type="InterPro" id="IPR036425">
    <property type="entry name" value="MoaB/Mog-like_dom_sf"/>
</dbReference>
<organism evidence="2 3">
    <name type="scientific">Primorskyibacter flagellatus</name>
    <dbReference type="NCBI Taxonomy" id="1387277"/>
    <lineage>
        <taxon>Bacteria</taxon>
        <taxon>Pseudomonadati</taxon>
        <taxon>Pseudomonadota</taxon>
        <taxon>Alphaproteobacteria</taxon>
        <taxon>Rhodobacterales</taxon>
        <taxon>Roseobacteraceae</taxon>
        <taxon>Primorskyibacter</taxon>
    </lineage>
</organism>
<sequence>MKFGPVPLAEAEGAVLAHSVALQKGRLRKGQRLDAAHVASLSAIGLSEVIVARPEPGDIGEDEAAARIAAALVPGSDAGLEVTAPFTGRVNLIARGPGVVMLDRARLDTLNRIDPMLTLATVPPFQQMTPGGMVATVKIIAYALPGEAVEQAEALLSGASAIRLLPPVLQTAQLIVTEIPGGAGEKGVDAIRTRLNALGLTLEEVLTVAHRQDAIRQALATPSQADLTLILTGSATSDPHDVAPEALRDAGGRVDRFGMPVDPGNLLFIGALGERPVIGLPGCARSPALNGADWVLSRVVCGVAVTADDIAGMGVGGLLKEIPTRPQPRTRQRT</sequence>
<evidence type="ECO:0000313" key="3">
    <source>
        <dbReference type="Proteomes" id="UP000612855"/>
    </source>
</evidence>
<accession>A0A917A716</accession>
<dbReference type="Pfam" id="PF00994">
    <property type="entry name" value="MoCF_biosynth"/>
    <property type="match status" value="1"/>
</dbReference>
<dbReference type="CDD" id="cd03522">
    <property type="entry name" value="MoeA_like"/>
    <property type="match status" value="1"/>
</dbReference>
<feature type="domain" description="MoaB/Mog" evidence="1">
    <location>
        <begin position="190"/>
        <end position="286"/>
    </location>
</feature>